<keyword evidence="1" id="KW-0119">Carbohydrate metabolism</keyword>
<feature type="chain" id="PRO_5038037566" description="Raffinose synthase" evidence="2">
    <location>
        <begin position="22"/>
        <end position="680"/>
    </location>
</feature>
<keyword evidence="2" id="KW-0732">Signal</keyword>
<accession>A0A934VPZ0</accession>
<dbReference type="Proteomes" id="UP000617628">
    <property type="component" value="Unassembled WGS sequence"/>
</dbReference>
<protein>
    <recommendedName>
        <fullName evidence="5">Raffinose synthase</fullName>
    </recommendedName>
</protein>
<proteinExistence type="predicted"/>
<dbReference type="SUPFAM" id="SSF51445">
    <property type="entry name" value="(Trans)glycosidases"/>
    <property type="match status" value="1"/>
</dbReference>
<dbReference type="PANTHER" id="PTHR31268">
    <property type="match status" value="1"/>
</dbReference>
<evidence type="ECO:0000313" key="4">
    <source>
        <dbReference type="Proteomes" id="UP000617628"/>
    </source>
</evidence>
<dbReference type="Gene3D" id="3.20.20.70">
    <property type="entry name" value="Aldolase class I"/>
    <property type="match status" value="1"/>
</dbReference>
<evidence type="ECO:0008006" key="5">
    <source>
        <dbReference type="Google" id="ProtNLM"/>
    </source>
</evidence>
<dbReference type="InterPro" id="IPR013785">
    <property type="entry name" value="Aldolase_TIM"/>
</dbReference>
<dbReference type="EMBL" id="JAENIL010000005">
    <property type="protein sequence ID" value="MBK1875989.1"/>
    <property type="molecule type" value="Genomic_DNA"/>
</dbReference>
<name>A0A934VPZ0_9BACT</name>
<evidence type="ECO:0000256" key="2">
    <source>
        <dbReference type="SAM" id="SignalP"/>
    </source>
</evidence>
<dbReference type="InterPro" id="IPR017853">
    <property type="entry name" value="GH"/>
</dbReference>
<reference evidence="3" key="1">
    <citation type="submission" date="2021-01" db="EMBL/GenBank/DDBJ databases">
        <title>Modified the classification status of verrucomicrobia.</title>
        <authorList>
            <person name="Feng X."/>
        </authorList>
    </citation>
    <scope>NUCLEOTIDE SEQUENCE</scope>
    <source>
        <strain evidence="3">KCTC 13126</strain>
    </source>
</reference>
<evidence type="ECO:0000256" key="1">
    <source>
        <dbReference type="ARBA" id="ARBA00023277"/>
    </source>
</evidence>
<organism evidence="3 4">
    <name type="scientific">Pelagicoccus mobilis</name>
    <dbReference type="NCBI Taxonomy" id="415221"/>
    <lineage>
        <taxon>Bacteria</taxon>
        <taxon>Pseudomonadati</taxon>
        <taxon>Verrucomicrobiota</taxon>
        <taxon>Opitutia</taxon>
        <taxon>Puniceicoccales</taxon>
        <taxon>Pelagicoccaceae</taxon>
        <taxon>Pelagicoccus</taxon>
    </lineage>
</organism>
<feature type="signal peptide" evidence="2">
    <location>
        <begin position="1"/>
        <end position="21"/>
    </location>
</feature>
<dbReference type="RefSeq" id="WP_200354205.1">
    <property type="nucleotide sequence ID" value="NZ_JAENIL010000005.1"/>
</dbReference>
<dbReference type="PANTHER" id="PTHR31268:SF32">
    <property type="entry name" value="GALACTINOL--SUCROSE GALACTOSYLTRANSFERASE 2-RELATED"/>
    <property type="match status" value="1"/>
</dbReference>
<dbReference type="AlphaFoldDB" id="A0A934VPZ0"/>
<dbReference type="Pfam" id="PF05691">
    <property type="entry name" value="Raffinose_syn"/>
    <property type="match status" value="2"/>
</dbReference>
<dbReference type="InterPro" id="IPR008811">
    <property type="entry name" value="Glycosyl_hydrolases_36"/>
</dbReference>
<keyword evidence="4" id="KW-1185">Reference proteome</keyword>
<sequence length="680" mass="75320">MKRLLNMIVCLCVLGTTVLSAESLDLFNKKAGFEILKSYSGTPDREGVLEQYGLKVPAYSQAVYYRGEWWPYGGNRVFGEVLSTKSKEGGIFSILELKDGDYLALLPLCGEQAYAWFAPEGGELKLKLGTKGTAAVDGDLPLVAWARANSPYEAANKVWIQASNAPQIKGYMKMREQKDYPEVFNYLGWCSWEEFKKNISSDLLVGAFKTLEENELPVRYMLVDDGHFSLESLMPKKETFPSGYKPLTDLRNEDGIRWVGMWHALLGDAKGMGAGDPPELAEAMMEMNNGRWIPKPDEASIRAFMNYLLRQSRADDIDFVKVDFCGTLLPYAGGVSVEKVASDYPDTNEDAIGNPSAMATLFSRIYQETVEDQFDGLLNCNWHVPHFIFNSGECVVGRSGPDYKLTVDRARRSIFNNFSSIPWLGQVSWGDHDMFHSTDKLAVRMMAISKALSGGPTYLSDDPEHIVPEEVWPLCYLDGKLPRPLAPGAPLPDDIFMNQDDQRLFRTMAPLPNDSVAVACFNLLGDGKVASPVLGTRITAEHYSAASGMIQPYGGDWDVPKEGLLVYDFQSGKADRLSEEGYPVELAGFGEYLIQLSPIEKGWSVIGRTDKYLAAATVEVSKRSSKRITVTLPESGPFSIWLETGVPFAKGVTFLDKGNGLFVAGLPVKAESLTLTIERR</sequence>
<comment type="caution">
    <text evidence="3">The sequence shown here is derived from an EMBL/GenBank/DDBJ whole genome shotgun (WGS) entry which is preliminary data.</text>
</comment>
<evidence type="ECO:0000313" key="3">
    <source>
        <dbReference type="EMBL" id="MBK1875989.1"/>
    </source>
</evidence>
<gene>
    <name evidence="3" type="ORF">JIN87_03855</name>
</gene>